<evidence type="ECO:0000256" key="3">
    <source>
        <dbReference type="SAM" id="Coils"/>
    </source>
</evidence>
<dbReference type="InterPro" id="IPR003439">
    <property type="entry name" value="ABC_transporter-like_ATP-bd"/>
</dbReference>
<dbReference type="Gene3D" id="3.40.50.300">
    <property type="entry name" value="P-loop containing nucleotide triphosphate hydrolases"/>
    <property type="match status" value="2"/>
</dbReference>
<dbReference type="GO" id="GO:0016887">
    <property type="term" value="F:ATP hydrolysis activity"/>
    <property type="evidence" value="ECO:0007669"/>
    <property type="project" value="InterPro"/>
</dbReference>
<feature type="coiled-coil region" evidence="3">
    <location>
        <begin position="249"/>
        <end position="312"/>
    </location>
</feature>
<dbReference type="PROSITE" id="PS50893">
    <property type="entry name" value="ABC_TRANSPORTER_2"/>
    <property type="match status" value="2"/>
</dbReference>
<evidence type="ECO:0000256" key="2">
    <source>
        <dbReference type="ARBA" id="ARBA00022840"/>
    </source>
</evidence>
<dbReference type="AlphaFoldDB" id="A0A6J4U4C8"/>
<dbReference type="GO" id="GO:0005524">
    <property type="term" value="F:ATP binding"/>
    <property type="evidence" value="ECO:0007669"/>
    <property type="project" value="UniProtKB-KW"/>
</dbReference>
<feature type="region of interest" description="Disordered" evidence="4">
    <location>
        <begin position="537"/>
        <end position="580"/>
    </location>
</feature>
<dbReference type="PANTHER" id="PTHR42855:SF2">
    <property type="entry name" value="DRUG RESISTANCE ABC TRANSPORTER,ATP-BINDING PROTEIN"/>
    <property type="match status" value="1"/>
</dbReference>
<evidence type="ECO:0000256" key="1">
    <source>
        <dbReference type="ARBA" id="ARBA00022741"/>
    </source>
</evidence>
<dbReference type="PROSITE" id="PS00211">
    <property type="entry name" value="ABC_TRANSPORTER_1"/>
    <property type="match status" value="1"/>
</dbReference>
<dbReference type="PANTHER" id="PTHR42855">
    <property type="entry name" value="ABC TRANSPORTER ATP-BINDING SUBUNIT"/>
    <property type="match status" value="1"/>
</dbReference>
<dbReference type="CDD" id="cd03221">
    <property type="entry name" value="ABCF_EF-3"/>
    <property type="match status" value="2"/>
</dbReference>
<dbReference type="InterPro" id="IPR027417">
    <property type="entry name" value="P-loop_NTPase"/>
</dbReference>
<dbReference type="EMBL" id="CADCWI010000005">
    <property type="protein sequence ID" value="CAA9540124.1"/>
    <property type="molecule type" value="Genomic_DNA"/>
</dbReference>
<name>A0A6J4U4C8_9BACT</name>
<feature type="domain" description="ABC transporter" evidence="5">
    <location>
        <begin position="5"/>
        <end position="261"/>
    </location>
</feature>
<dbReference type="SMART" id="SM00382">
    <property type="entry name" value="AAA"/>
    <property type="match status" value="2"/>
</dbReference>
<dbReference type="SUPFAM" id="SSF52540">
    <property type="entry name" value="P-loop containing nucleoside triphosphate hydrolases"/>
    <property type="match status" value="2"/>
</dbReference>
<dbReference type="Pfam" id="PF12848">
    <property type="entry name" value="ABC_tran_Xtn"/>
    <property type="match status" value="1"/>
</dbReference>
<evidence type="ECO:0000259" key="5">
    <source>
        <dbReference type="PROSITE" id="PS50893"/>
    </source>
</evidence>
<organism evidence="6">
    <name type="scientific">uncultured Thermomicrobiales bacterium</name>
    <dbReference type="NCBI Taxonomy" id="1645740"/>
    <lineage>
        <taxon>Bacteria</taxon>
        <taxon>Pseudomonadati</taxon>
        <taxon>Thermomicrobiota</taxon>
        <taxon>Thermomicrobia</taxon>
        <taxon>Thermomicrobiales</taxon>
        <taxon>environmental samples</taxon>
    </lineage>
</organism>
<dbReference type="InterPro" id="IPR017871">
    <property type="entry name" value="ABC_transporter-like_CS"/>
</dbReference>
<feature type="domain" description="ABC transporter" evidence="5">
    <location>
        <begin position="336"/>
        <end position="548"/>
    </location>
</feature>
<keyword evidence="2" id="KW-0067">ATP-binding</keyword>
<dbReference type="InterPro" id="IPR032781">
    <property type="entry name" value="ABC_tran_Xtn"/>
</dbReference>
<keyword evidence="3" id="KW-0175">Coiled coil</keyword>
<evidence type="ECO:0000313" key="6">
    <source>
        <dbReference type="EMBL" id="CAA9540124.1"/>
    </source>
</evidence>
<proteinExistence type="predicted"/>
<keyword evidence="1" id="KW-0547">Nucleotide-binding</keyword>
<dbReference type="FunFam" id="3.40.50.300:FF:000011">
    <property type="entry name" value="Putative ABC transporter ATP-binding component"/>
    <property type="match status" value="1"/>
</dbReference>
<dbReference type="Pfam" id="PF00005">
    <property type="entry name" value="ABC_tran"/>
    <property type="match status" value="2"/>
</dbReference>
<evidence type="ECO:0000256" key="4">
    <source>
        <dbReference type="SAM" id="MobiDB-lite"/>
    </source>
</evidence>
<dbReference type="InterPro" id="IPR003593">
    <property type="entry name" value="AAA+_ATPase"/>
</dbReference>
<reference evidence="6" key="1">
    <citation type="submission" date="2020-02" db="EMBL/GenBank/DDBJ databases">
        <authorList>
            <person name="Meier V. D."/>
        </authorList>
    </citation>
    <scope>NUCLEOTIDE SEQUENCE</scope>
    <source>
        <strain evidence="6">AVDCRST_MAG43</strain>
    </source>
</reference>
<accession>A0A6J4U4C8</accession>
<dbReference type="InterPro" id="IPR051309">
    <property type="entry name" value="ABCF_ATPase"/>
</dbReference>
<gene>
    <name evidence="6" type="ORF">AVDCRST_MAG43-52</name>
</gene>
<protein>
    <submittedName>
        <fullName evidence="6">COG0488: ATPase components of ABC transporters with duplicated ATPase domains</fullName>
    </submittedName>
</protein>
<sequence>MTLLIQASHLAFAHGGNDVFTDLTFEIREGDRIAVVGENGSGKSTLFRLLSKSLDPVKGNVIHRRGLRTGYLEQEVTRLAATTPRDIVRGTANHPDAIEQTLAELEARLAQPLDDVEMADVLDAYNHALSRLESNSGEAPEALSEVLLAGLGLPEMLWDQPVSQLSGGENKMVAIAALLASEPDVLLLDEPDNHLDTRAKMWLEHYLERYQGAVGLITHDRYMIDRVANTIFEIEDTRIAAYPGNYSAFKEQKQRRLERESELRELREREFRKLKASAEQLTQWARQNPKFASRAENQRRKMAEERARLDAAAPPVLSRRGIALEFNAERGSTIVLEADNVGKAYGENVVFEPFDLLVRHGERVGLVGPNGAGKTTLFRMVQGHEEPDSGRVRTGTSLKIGYFSQENETLDLTRTPLDLVRRAKPLNEQQALSVLVEFLFDRDDAMRPVSALSGGERSRLQLVALILEGANFLLLDEPTNNLDIASVEALEEALLGFGGSLIAISHDRYFLDRVCTRIVEVNRGVVRDFPGSFRDYQDHPETGTVLTRTRRGSPKNDSGTSRRKERRRASSAVRNTAAGG</sequence>